<comment type="function">
    <text evidence="6">Regulates ciliary localization of the BBSome complex. Together with the BBSome complex, controls SMO ciliary trafficking and contributes to the sonic hedgehog (SHH) pathway regulation. May play a role in neurite outgrowth. May have tumor suppressor function.</text>
</comment>
<gene>
    <name evidence="9" type="ORF">BRAN1462_LOCUS16928</name>
</gene>
<evidence type="ECO:0000256" key="3">
    <source>
        <dbReference type="ARBA" id="ARBA00018920"/>
    </source>
</evidence>
<dbReference type="GO" id="GO:0005737">
    <property type="term" value="C:cytoplasm"/>
    <property type="evidence" value="ECO:0007669"/>
    <property type="project" value="UniProtKB-SubCell"/>
</dbReference>
<feature type="coiled-coil region" evidence="8">
    <location>
        <begin position="146"/>
        <end position="267"/>
    </location>
</feature>
<keyword evidence="4" id="KW-0963">Cytoplasm</keyword>
<proteinExistence type="inferred from homology"/>
<evidence type="ECO:0000313" key="9">
    <source>
        <dbReference type="EMBL" id="CAD9544491.1"/>
    </source>
</evidence>
<protein>
    <recommendedName>
        <fullName evidence="3">Leucine zipper transcription factor-like protein 1</fullName>
    </recommendedName>
</protein>
<evidence type="ECO:0000256" key="5">
    <source>
        <dbReference type="ARBA" id="ARBA00023054"/>
    </source>
</evidence>
<keyword evidence="5 8" id="KW-0175">Coiled coil</keyword>
<sequence>MDQLQDVHKAQIARFTAWFAAKRNRQLGDLNSGLEEFKSDLLSEDDQIFTCEHVQRLLHSYQEQVAARYRDELDQTAKLSAVYMAELFRQAEAHGLLNLQAGSMDTIEDQGLVNQVAALSTMGSMPPLPKRESLQPVGPALGAGTDIALLQQLDELKEEKRQLAERNQLVQAELVNISRERSELTAEVARLQDVHMQTAGASSADAIAAQQYLRQLQETQAAYDAKAAENEQIRREYGQRLADSSQFRQLKEIVKQKNVEVQDYKQRLISAGLMLPEADGGGHVELADDSD</sequence>
<dbReference type="GO" id="GO:1903565">
    <property type="term" value="P:negative regulation of protein localization to cilium"/>
    <property type="evidence" value="ECO:0007669"/>
    <property type="project" value="TreeGrafter"/>
</dbReference>
<evidence type="ECO:0000256" key="2">
    <source>
        <dbReference type="ARBA" id="ARBA00008868"/>
    </source>
</evidence>
<evidence type="ECO:0000256" key="7">
    <source>
        <dbReference type="ARBA" id="ARBA00026004"/>
    </source>
</evidence>
<comment type="similarity">
    <text evidence="2">Belongs to the LZTFL1 family.</text>
</comment>
<dbReference type="Pfam" id="PF15294">
    <property type="entry name" value="Leu_zip"/>
    <property type="match status" value="1"/>
</dbReference>
<dbReference type="InterPro" id="IPR026157">
    <property type="entry name" value="LZTFL1"/>
</dbReference>
<evidence type="ECO:0000256" key="8">
    <source>
        <dbReference type="SAM" id="Coils"/>
    </source>
</evidence>
<evidence type="ECO:0000256" key="6">
    <source>
        <dbReference type="ARBA" id="ARBA00024898"/>
    </source>
</evidence>
<dbReference type="EMBL" id="HBGW01026616">
    <property type="protein sequence ID" value="CAD9544491.1"/>
    <property type="molecule type" value="Transcribed_RNA"/>
</dbReference>
<comment type="subunit">
    <text evidence="7">Self-associates. Interacts with BBS9; the interaction mediates the association of LZTL1 with the BBsome complex and regulates BBSome ciliary trafficking.</text>
</comment>
<organism evidence="9">
    <name type="scientific">Zooxanthella nutricula</name>
    <dbReference type="NCBI Taxonomy" id="1333877"/>
    <lineage>
        <taxon>Eukaryota</taxon>
        <taxon>Sar</taxon>
        <taxon>Alveolata</taxon>
        <taxon>Dinophyceae</taxon>
        <taxon>Peridiniales</taxon>
        <taxon>Peridiniales incertae sedis</taxon>
        <taxon>Zooxanthella</taxon>
    </lineage>
</organism>
<dbReference type="PANTHER" id="PTHR21635:SF0">
    <property type="entry name" value="LEUCINE ZIPPER TRANSCRIPTION FACTOR-LIKE PROTEIN 1"/>
    <property type="match status" value="1"/>
</dbReference>
<reference evidence="9" key="1">
    <citation type="submission" date="2021-01" db="EMBL/GenBank/DDBJ databases">
        <authorList>
            <person name="Corre E."/>
            <person name="Pelletier E."/>
            <person name="Niang G."/>
            <person name="Scheremetjew M."/>
            <person name="Finn R."/>
            <person name="Kale V."/>
            <person name="Holt S."/>
            <person name="Cochrane G."/>
            <person name="Meng A."/>
            <person name="Brown T."/>
            <person name="Cohen L."/>
        </authorList>
    </citation>
    <scope>NUCLEOTIDE SEQUENCE</scope>
    <source>
        <strain evidence="9">RCC3387</strain>
    </source>
</reference>
<dbReference type="AlphaFoldDB" id="A0A6U6KY47"/>
<name>A0A6U6KY47_9DINO</name>
<comment type="subcellular location">
    <subcellularLocation>
        <location evidence="1">Cytoplasm</location>
    </subcellularLocation>
</comment>
<evidence type="ECO:0000256" key="1">
    <source>
        <dbReference type="ARBA" id="ARBA00004496"/>
    </source>
</evidence>
<dbReference type="PANTHER" id="PTHR21635">
    <property type="entry name" value="LEUCINE ZIPPER TRANSCRIPTION FACTOR LIKE"/>
    <property type="match status" value="1"/>
</dbReference>
<accession>A0A6U6KY47</accession>
<evidence type="ECO:0000256" key="4">
    <source>
        <dbReference type="ARBA" id="ARBA00022490"/>
    </source>
</evidence>